<dbReference type="PANTHER" id="PTHR10791">
    <property type="entry name" value="RAG1-ACTIVATING PROTEIN 1"/>
    <property type="match status" value="1"/>
</dbReference>
<protein>
    <recommendedName>
        <fullName evidence="12">Bidirectional sugar transporter SWEET</fullName>
    </recommendedName>
</protein>
<sequence length="360" mass="39944">MLTTLFHDLFRGTFRKVVKTKSSDNFDGLPYISTLLSTSLWTFYGLLDPDDGVLIVTVNRVGVTSQIVYLAIYLFYATKARKMKYLGLVALDLIFLGIVMVVTLVAFDRETRRTFVGVLCAIFTIVMYGAPLSIVVKTLILVAIVNILFPGIVISSALQAFHGGSRDTFIGILCAAPLSVMVPNAIGILSGSAQIIIYMIYKNKSPVEKSVHAIDHEGDSIKAAEEGSIKIEELTNIQKAKNTNRSASMTEPSTEDSLRMFTRTAMSSGFVEVQKYRHVICHISNGEEVDNFMAKSSIVGKNDCKDSLIQELENKLLSEVVNSKEEAYNLYCAYAHAIGFSVRREEQYYHQGTKLIRTKS</sequence>
<keyword evidence="4" id="KW-0762">Sugar transport</keyword>
<feature type="transmembrane region" description="Helical" evidence="9">
    <location>
        <begin position="53"/>
        <end position="76"/>
    </location>
</feature>
<evidence type="ECO:0000256" key="8">
    <source>
        <dbReference type="ARBA" id="ARBA00023136"/>
    </source>
</evidence>
<evidence type="ECO:0008006" key="12">
    <source>
        <dbReference type="Google" id="ProtNLM"/>
    </source>
</evidence>
<evidence type="ECO:0000313" key="11">
    <source>
        <dbReference type="Proteomes" id="UP001630127"/>
    </source>
</evidence>
<comment type="subcellular location">
    <subcellularLocation>
        <location evidence="1">Endomembrane system</location>
        <topology evidence="1">Multi-pass membrane protein</topology>
    </subcellularLocation>
</comment>
<accession>A0ABD3B417</accession>
<evidence type="ECO:0000313" key="10">
    <source>
        <dbReference type="EMBL" id="KAL3538201.1"/>
    </source>
</evidence>
<comment type="caution">
    <text evidence="10">The sequence shown here is derived from an EMBL/GenBank/DDBJ whole genome shotgun (WGS) entry which is preliminary data.</text>
</comment>
<feature type="transmembrane region" description="Helical" evidence="9">
    <location>
        <begin position="113"/>
        <end position="132"/>
    </location>
</feature>
<dbReference type="InterPro" id="IPR004316">
    <property type="entry name" value="SWEET_rpt"/>
</dbReference>
<keyword evidence="5 9" id="KW-0812">Transmembrane</keyword>
<dbReference type="PANTHER" id="PTHR10791:SF142">
    <property type="entry name" value="BIDIRECTIONAL SUGAR TRANSPORTER SWEET16"/>
    <property type="match status" value="1"/>
</dbReference>
<dbReference type="Pfam" id="PF03083">
    <property type="entry name" value="MtN3_slv"/>
    <property type="match status" value="2"/>
</dbReference>
<dbReference type="Proteomes" id="UP001630127">
    <property type="component" value="Unassembled WGS sequence"/>
</dbReference>
<evidence type="ECO:0000256" key="4">
    <source>
        <dbReference type="ARBA" id="ARBA00022597"/>
    </source>
</evidence>
<keyword evidence="8 9" id="KW-0472">Membrane</keyword>
<gene>
    <name evidence="10" type="ORF">ACH5RR_001567</name>
</gene>
<feature type="transmembrane region" description="Helical" evidence="9">
    <location>
        <begin position="29"/>
        <end position="47"/>
    </location>
</feature>
<feature type="transmembrane region" description="Helical" evidence="9">
    <location>
        <begin position="88"/>
        <end position="107"/>
    </location>
</feature>
<evidence type="ECO:0000256" key="6">
    <source>
        <dbReference type="ARBA" id="ARBA00022737"/>
    </source>
</evidence>
<feature type="transmembrane region" description="Helical" evidence="9">
    <location>
        <begin position="168"/>
        <end position="201"/>
    </location>
</feature>
<dbReference type="InterPro" id="IPR047664">
    <property type="entry name" value="SWEET"/>
</dbReference>
<evidence type="ECO:0000256" key="5">
    <source>
        <dbReference type="ARBA" id="ARBA00022692"/>
    </source>
</evidence>
<proteinExistence type="inferred from homology"/>
<keyword evidence="11" id="KW-1185">Reference proteome</keyword>
<evidence type="ECO:0000256" key="3">
    <source>
        <dbReference type="ARBA" id="ARBA00022448"/>
    </source>
</evidence>
<evidence type="ECO:0000256" key="1">
    <source>
        <dbReference type="ARBA" id="ARBA00004127"/>
    </source>
</evidence>
<dbReference type="AlphaFoldDB" id="A0ABD3B417"/>
<name>A0ABD3B417_9GENT</name>
<dbReference type="Gene3D" id="1.20.1280.290">
    <property type="match status" value="1"/>
</dbReference>
<keyword evidence="3" id="KW-0813">Transport</keyword>
<evidence type="ECO:0000256" key="7">
    <source>
        <dbReference type="ARBA" id="ARBA00022989"/>
    </source>
</evidence>
<keyword evidence="7 9" id="KW-1133">Transmembrane helix</keyword>
<reference evidence="10 11" key="1">
    <citation type="submission" date="2024-11" db="EMBL/GenBank/DDBJ databases">
        <title>A near-complete genome assembly of Cinchona calisaya.</title>
        <authorList>
            <person name="Lian D.C."/>
            <person name="Zhao X.W."/>
            <person name="Wei L."/>
        </authorList>
    </citation>
    <scope>NUCLEOTIDE SEQUENCE [LARGE SCALE GENOMIC DNA]</scope>
    <source>
        <tissue evidence="10">Nenye</tissue>
    </source>
</reference>
<organism evidence="10 11">
    <name type="scientific">Cinchona calisaya</name>
    <dbReference type="NCBI Taxonomy" id="153742"/>
    <lineage>
        <taxon>Eukaryota</taxon>
        <taxon>Viridiplantae</taxon>
        <taxon>Streptophyta</taxon>
        <taxon>Embryophyta</taxon>
        <taxon>Tracheophyta</taxon>
        <taxon>Spermatophyta</taxon>
        <taxon>Magnoliopsida</taxon>
        <taxon>eudicotyledons</taxon>
        <taxon>Gunneridae</taxon>
        <taxon>Pentapetalae</taxon>
        <taxon>asterids</taxon>
        <taxon>lamiids</taxon>
        <taxon>Gentianales</taxon>
        <taxon>Rubiaceae</taxon>
        <taxon>Cinchonoideae</taxon>
        <taxon>Cinchoneae</taxon>
        <taxon>Cinchona</taxon>
    </lineage>
</organism>
<evidence type="ECO:0000256" key="9">
    <source>
        <dbReference type="SAM" id="Phobius"/>
    </source>
</evidence>
<feature type="transmembrane region" description="Helical" evidence="9">
    <location>
        <begin position="139"/>
        <end position="162"/>
    </location>
</feature>
<dbReference type="EMBL" id="JBJUIK010000001">
    <property type="protein sequence ID" value="KAL3538201.1"/>
    <property type="molecule type" value="Genomic_DNA"/>
</dbReference>
<comment type="similarity">
    <text evidence="2">Belongs to the SWEET sugar transporter family.</text>
</comment>
<evidence type="ECO:0000256" key="2">
    <source>
        <dbReference type="ARBA" id="ARBA00007809"/>
    </source>
</evidence>
<dbReference type="GO" id="GO:0012505">
    <property type="term" value="C:endomembrane system"/>
    <property type="evidence" value="ECO:0007669"/>
    <property type="project" value="UniProtKB-SubCell"/>
</dbReference>
<keyword evidence="6" id="KW-0677">Repeat</keyword>